<organism evidence="2 3">
    <name type="scientific">Panagrellus redivivus</name>
    <name type="common">Microworm</name>
    <dbReference type="NCBI Taxonomy" id="6233"/>
    <lineage>
        <taxon>Eukaryota</taxon>
        <taxon>Metazoa</taxon>
        <taxon>Ecdysozoa</taxon>
        <taxon>Nematoda</taxon>
        <taxon>Chromadorea</taxon>
        <taxon>Rhabditida</taxon>
        <taxon>Tylenchina</taxon>
        <taxon>Panagrolaimomorpha</taxon>
        <taxon>Panagrolaimoidea</taxon>
        <taxon>Panagrolaimidae</taxon>
        <taxon>Panagrellus</taxon>
    </lineage>
</organism>
<proteinExistence type="predicted"/>
<reference evidence="2" key="1">
    <citation type="journal article" date="2013" name="Genetics">
        <title>The draft genome and transcriptome of Panagrellus redivivus are shaped by the harsh demands of a free-living lifestyle.</title>
        <authorList>
            <person name="Srinivasan J."/>
            <person name="Dillman A.R."/>
            <person name="Macchietto M.G."/>
            <person name="Heikkinen L."/>
            <person name="Lakso M."/>
            <person name="Fracchia K.M."/>
            <person name="Antoshechkin I."/>
            <person name="Mortazavi A."/>
            <person name="Wong G."/>
            <person name="Sternberg P.W."/>
        </authorList>
    </citation>
    <scope>NUCLEOTIDE SEQUENCE [LARGE SCALE GENOMIC DNA]</scope>
    <source>
        <strain evidence="2">MT8872</strain>
    </source>
</reference>
<feature type="signal peptide" evidence="1">
    <location>
        <begin position="1"/>
        <end position="20"/>
    </location>
</feature>
<evidence type="ECO:0000313" key="3">
    <source>
        <dbReference type="WBParaSite" id="Pan_g13368.t1"/>
    </source>
</evidence>
<protein>
    <submittedName>
        <fullName evidence="3">Secreted protein</fullName>
    </submittedName>
</protein>
<dbReference type="Proteomes" id="UP000492821">
    <property type="component" value="Unassembled WGS sequence"/>
</dbReference>
<dbReference type="WBParaSite" id="Pan_g13368.t1">
    <property type="protein sequence ID" value="Pan_g13368.t1"/>
    <property type="gene ID" value="Pan_g13368"/>
</dbReference>
<keyword evidence="1" id="KW-0732">Signal</keyword>
<sequence length="100" mass="11013">MSSSVLKVLIFTMLVASIAANTCFLSIPSKVNTSFGDSIKVEADKSCQTDLKIPVEPYLSTIQKVLKVPDFIAKIDIDRIEKKFQKSAEAYRTAVDALLD</sequence>
<accession>A0A7E4UVS2</accession>
<keyword evidence="2" id="KW-1185">Reference proteome</keyword>
<name>A0A7E4UVS2_PANRE</name>
<evidence type="ECO:0000313" key="2">
    <source>
        <dbReference type="Proteomes" id="UP000492821"/>
    </source>
</evidence>
<feature type="chain" id="PRO_5028945205" evidence="1">
    <location>
        <begin position="21"/>
        <end position="100"/>
    </location>
</feature>
<evidence type="ECO:0000256" key="1">
    <source>
        <dbReference type="SAM" id="SignalP"/>
    </source>
</evidence>
<reference evidence="3" key="2">
    <citation type="submission" date="2020-10" db="UniProtKB">
        <authorList>
            <consortium name="WormBaseParasite"/>
        </authorList>
    </citation>
    <scope>IDENTIFICATION</scope>
</reference>
<dbReference type="AlphaFoldDB" id="A0A7E4UVS2"/>